<reference evidence="7" key="1">
    <citation type="submission" date="2020-12" db="EMBL/GenBank/DDBJ databases">
        <title>Metabolic potential, ecology and presence of endohyphal bacteria is reflected in genomic diversity of Mucoromycotina.</title>
        <authorList>
            <person name="Muszewska A."/>
            <person name="Okrasinska A."/>
            <person name="Steczkiewicz K."/>
            <person name="Drgas O."/>
            <person name="Orlowska M."/>
            <person name="Perlinska-Lenart U."/>
            <person name="Aleksandrzak-Piekarczyk T."/>
            <person name="Szatraj K."/>
            <person name="Zielenkiewicz U."/>
            <person name="Pilsyk S."/>
            <person name="Malc E."/>
            <person name="Mieczkowski P."/>
            <person name="Kruszewska J.S."/>
            <person name="Biernat P."/>
            <person name="Pawlowska J."/>
        </authorList>
    </citation>
    <scope>NUCLEOTIDE SEQUENCE</scope>
    <source>
        <strain evidence="7">CBS 226.32</strain>
    </source>
</reference>
<proteinExistence type="inferred from homology"/>
<dbReference type="GO" id="GO:0005524">
    <property type="term" value="F:ATP binding"/>
    <property type="evidence" value="ECO:0007669"/>
    <property type="project" value="UniProtKB-UniRule"/>
</dbReference>
<dbReference type="OrthoDB" id="4062651at2759"/>
<dbReference type="Pfam" id="PF00069">
    <property type="entry name" value="Pkinase"/>
    <property type="match status" value="1"/>
</dbReference>
<dbReference type="Proteomes" id="UP000650833">
    <property type="component" value="Unassembled WGS sequence"/>
</dbReference>
<dbReference type="GO" id="GO:0000226">
    <property type="term" value="P:microtubule cytoskeleton organization"/>
    <property type="evidence" value="ECO:0007669"/>
    <property type="project" value="TreeGrafter"/>
</dbReference>
<keyword evidence="4" id="KW-0723">Serine/threonine-protein kinase</keyword>
<dbReference type="FunFam" id="1.10.510.10:FF:000571">
    <property type="entry name" value="Maternal embryonic leucine zipper kinase"/>
    <property type="match status" value="1"/>
</dbReference>
<accession>A0A8H7RS98</accession>
<feature type="binding site" evidence="3">
    <location>
        <position position="195"/>
    </location>
    <ligand>
        <name>ATP</name>
        <dbReference type="ChEBI" id="CHEBI:30616"/>
    </ligand>
</feature>
<protein>
    <recommendedName>
        <fullName evidence="6">Protein kinase domain-containing protein</fullName>
    </recommendedName>
</protein>
<feature type="domain" description="Protein kinase" evidence="6">
    <location>
        <begin position="162"/>
        <end position="431"/>
    </location>
</feature>
<dbReference type="PROSITE" id="PS50011">
    <property type="entry name" value="PROTEIN_KINASE_DOM"/>
    <property type="match status" value="1"/>
</dbReference>
<feature type="compositionally biased region" description="Polar residues" evidence="5">
    <location>
        <begin position="101"/>
        <end position="118"/>
    </location>
</feature>
<dbReference type="GO" id="GO:0035556">
    <property type="term" value="P:intracellular signal transduction"/>
    <property type="evidence" value="ECO:0007669"/>
    <property type="project" value="TreeGrafter"/>
</dbReference>
<dbReference type="GO" id="GO:0004674">
    <property type="term" value="F:protein serine/threonine kinase activity"/>
    <property type="evidence" value="ECO:0007669"/>
    <property type="project" value="UniProtKB-KW"/>
</dbReference>
<dbReference type="PROSITE" id="PS00108">
    <property type="entry name" value="PROTEIN_KINASE_ST"/>
    <property type="match status" value="1"/>
</dbReference>
<comment type="caution">
    <text evidence="7">The sequence shown here is derived from an EMBL/GenBank/DDBJ whole genome shotgun (WGS) entry which is preliminary data.</text>
</comment>
<evidence type="ECO:0000256" key="1">
    <source>
        <dbReference type="ARBA" id="ARBA00022741"/>
    </source>
</evidence>
<evidence type="ECO:0000256" key="4">
    <source>
        <dbReference type="RuleBase" id="RU000304"/>
    </source>
</evidence>
<dbReference type="InterPro" id="IPR000719">
    <property type="entry name" value="Prot_kinase_dom"/>
</dbReference>
<keyword evidence="1 3" id="KW-0547">Nucleotide-binding</keyword>
<evidence type="ECO:0000313" key="8">
    <source>
        <dbReference type="Proteomes" id="UP000650833"/>
    </source>
</evidence>
<evidence type="ECO:0000259" key="6">
    <source>
        <dbReference type="PROSITE" id="PS50011"/>
    </source>
</evidence>
<feature type="compositionally biased region" description="Low complexity" evidence="5">
    <location>
        <begin position="60"/>
        <end position="84"/>
    </location>
</feature>
<dbReference type="GO" id="GO:0005737">
    <property type="term" value="C:cytoplasm"/>
    <property type="evidence" value="ECO:0007669"/>
    <property type="project" value="TreeGrafter"/>
</dbReference>
<dbReference type="PANTHER" id="PTHR24346:SF76">
    <property type="entry name" value="NON-SPECIFIC SERINE_THREONINE PROTEIN KINASE"/>
    <property type="match status" value="1"/>
</dbReference>
<keyword evidence="4" id="KW-0808">Transferase</keyword>
<dbReference type="PROSITE" id="PS00107">
    <property type="entry name" value="PROTEIN_KINASE_ATP"/>
    <property type="match status" value="1"/>
</dbReference>
<dbReference type="InterPro" id="IPR011009">
    <property type="entry name" value="Kinase-like_dom_sf"/>
</dbReference>
<feature type="compositionally biased region" description="Polar residues" evidence="5">
    <location>
        <begin position="50"/>
        <end position="59"/>
    </location>
</feature>
<evidence type="ECO:0000256" key="5">
    <source>
        <dbReference type="SAM" id="MobiDB-lite"/>
    </source>
</evidence>
<dbReference type="AlphaFoldDB" id="A0A8H7RS98"/>
<evidence type="ECO:0000256" key="2">
    <source>
        <dbReference type="ARBA" id="ARBA00022840"/>
    </source>
</evidence>
<dbReference type="SMART" id="SM00220">
    <property type="entry name" value="S_TKc"/>
    <property type="match status" value="1"/>
</dbReference>
<keyword evidence="8" id="KW-1185">Reference proteome</keyword>
<feature type="compositionally biased region" description="Basic and acidic residues" evidence="5">
    <location>
        <begin position="85"/>
        <end position="100"/>
    </location>
</feature>
<dbReference type="PANTHER" id="PTHR24346">
    <property type="entry name" value="MAP/MICROTUBULE AFFINITY-REGULATING KINASE"/>
    <property type="match status" value="1"/>
</dbReference>
<dbReference type="InterPro" id="IPR008271">
    <property type="entry name" value="Ser/Thr_kinase_AS"/>
</dbReference>
<organism evidence="7 8">
    <name type="scientific">Mucor plumbeus</name>
    <dbReference type="NCBI Taxonomy" id="97098"/>
    <lineage>
        <taxon>Eukaryota</taxon>
        <taxon>Fungi</taxon>
        <taxon>Fungi incertae sedis</taxon>
        <taxon>Mucoromycota</taxon>
        <taxon>Mucoromycotina</taxon>
        <taxon>Mucoromycetes</taxon>
        <taxon>Mucorales</taxon>
        <taxon>Mucorineae</taxon>
        <taxon>Mucoraceae</taxon>
        <taxon>Mucor</taxon>
    </lineage>
</organism>
<keyword evidence="2 3" id="KW-0067">ATP-binding</keyword>
<sequence>MFNTNNKKCQLNTNIKNKKPLHIDTDPLGISFYESDLKKGSAHAIVSPVLTNPKKQLQQPETLSPFPSPSSSSSSSNTTIATSPTHHESKSFPRRADVSRSKCQLNRPSQSLQSPSKISAKSWESIKSPAASFLAGFALSPVPSQEKQILDVEQEGDEIDDYVLDKIIGYGGFATVRKGFRVSDGQKVAIKIIKKNFSPQEQNDIDLRLERELTIWKALDHPNIVCLEKVLETDAATFLICDYCSNGNLLDKLKTPMPEQEARSIFLQLCSGVRYLHEEAKVCHKDLKLENILIDQDNNVKICDFGLAICQQPVKVNPATNLPLSPDIVNDLDCAAGSLAYAAPEQIKSAKAISCPSTDIWSLGVILYALVTAKLPFSDDYDLRLQQKVLDGQYEMPFNISIELQNLIKCCLDPNPETRYNINQVLESVWCTL</sequence>
<comment type="similarity">
    <text evidence="4">Belongs to the protein kinase superfamily.</text>
</comment>
<dbReference type="Gene3D" id="1.10.510.10">
    <property type="entry name" value="Transferase(Phosphotransferase) domain 1"/>
    <property type="match status" value="1"/>
</dbReference>
<evidence type="ECO:0000256" key="3">
    <source>
        <dbReference type="PROSITE-ProRule" id="PRU10141"/>
    </source>
</evidence>
<keyword evidence="4" id="KW-0418">Kinase</keyword>
<feature type="region of interest" description="Disordered" evidence="5">
    <location>
        <begin position="50"/>
        <end position="118"/>
    </location>
</feature>
<dbReference type="EMBL" id="JAEPRC010000004">
    <property type="protein sequence ID" value="KAG2215718.1"/>
    <property type="molecule type" value="Genomic_DNA"/>
</dbReference>
<gene>
    <name evidence="7" type="ORF">INT46_003930</name>
</gene>
<dbReference type="SUPFAM" id="SSF56112">
    <property type="entry name" value="Protein kinase-like (PK-like)"/>
    <property type="match status" value="1"/>
</dbReference>
<dbReference type="InterPro" id="IPR017441">
    <property type="entry name" value="Protein_kinase_ATP_BS"/>
</dbReference>
<name>A0A8H7RS98_9FUNG</name>
<evidence type="ECO:0000313" key="7">
    <source>
        <dbReference type="EMBL" id="KAG2215718.1"/>
    </source>
</evidence>